<organism evidence="1 2">
    <name type="scientific">Actinomadura physcomitrii</name>
    <dbReference type="NCBI Taxonomy" id="2650748"/>
    <lineage>
        <taxon>Bacteria</taxon>
        <taxon>Bacillati</taxon>
        <taxon>Actinomycetota</taxon>
        <taxon>Actinomycetes</taxon>
        <taxon>Streptosporangiales</taxon>
        <taxon>Thermomonosporaceae</taxon>
        <taxon>Actinomadura</taxon>
    </lineage>
</organism>
<comment type="caution">
    <text evidence="1">The sequence shown here is derived from an EMBL/GenBank/DDBJ whole genome shotgun (WGS) entry which is preliminary data.</text>
</comment>
<gene>
    <name evidence="1" type="ORF">F8568_020450</name>
</gene>
<accession>A0A6I4MAN5</accession>
<evidence type="ECO:0000313" key="1">
    <source>
        <dbReference type="EMBL" id="MWA02703.1"/>
    </source>
</evidence>
<dbReference type="AlphaFoldDB" id="A0A6I4MAN5"/>
<name>A0A6I4MAN5_9ACTN</name>
<proteinExistence type="predicted"/>
<dbReference type="Proteomes" id="UP000462055">
    <property type="component" value="Unassembled WGS sequence"/>
</dbReference>
<dbReference type="EMBL" id="WBMS02000015">
    <property type="protein sequence ID" value="MWA02703.1"/>
    <property type="molecule type" value="Genomic_DNA"/>
</dbReference>
<protein>
    <submittedName>
        <fullName evidence="1">Uncharacterized protein</fullName>
    </submittedName>
</protein>
<sequence length="415" mass="47155">MADAQVIEVRRLIDGLRWDRRRHPYRGRREYAARADEVVAEIGDLLRCGQAAQAVPLARRAVERVTAALMYLDDSPGIVGDRLRELMALYAAACTAAPPDPVRLAAWLARTQLDGPGWPEIRLAEFRDALGERGLAELARLVEERRATDDPDSWAVTWGVRDLREQLAAVSGDVDAHVAVLAEDLRGTYRYTEIVKVLRAARRDDEAERWARKGLARDPAGHQADRLRDQLVDLLLDGDRGEEAVALRRAALERRTMHIDYAALRKTAERAGRWPGLRDSALNVIRGRAEVDHRYATELLDVLIDENLLDQAWRLAVAHPNDLHESQWYRLIELREADHPADVLVPYRDLIELRLESTGDKYRYNKAVKTIVRLGEAYRRSGDKAGFATYLIDLRARHKRKTSFIAKLDRAGLRP</sequence>
<evidence type="ECO:0000313" key="2">
    <source>
        <dbReference type="Proteomes" id="UP000462055"/>
    </source>
</evidence>
<reference evidence="1" key="1">
    <citation type="submission" date="2019-12" db="EMBL/GenBank/DDBJ databases">
        <title>Actinomadura physcomitrii sp. nov., a novel actinomycete isolated from moss [Physcomitrium sphaericum (Ludw) Fuernr].</title>
        <authorList>
            <person name="Zhuang X."/>
        </authorList>
    </citation>
    <scope>NUCLEOTIDE SEQUENCE [LARGE SCALE GENOMIC DNA]</scope>
    <source>
        <strain evidence="1">LD22</strain>
    </source>
</reference>
<keyword evidence="2" id="KW-1185">Reference proteome</keyword>